<dbReference type="InterPro" id="IPR000477">
    <property type="entry name" value="RT_dom"/>
</dbReference>
<dbReference type="CDD" id="cd01650">
    <property type="entry name" value="RT_nLTR_like"/>
    <property type="match status" value="1"/>
</dbReference>
<sequence>MQLISDVKKHTREIVGTEDIPAVDKRLLHLWDACRSLKKRWKRQRHNRKLKIKIAKITAEANEYARELNNQNWANMCNNLQGTLHFSRTWALLKQLADPVQGSQQQKHDVNKIIHNFPGTQEQLKTALVDKYLRNPTRTGPQTYTYSGDANPTLDRPITEADIRRALTKITKSTTPGKDGITYKYLKNLDDRSIGALANYYNSHWEEGTLPPEWKHAEMILLPKPGKTLSIGNMRPISLTSCVGKIMEHVVLDRLQNYIEANHLFPTTTYGFRPKLSTQDILLQIKEQVLDAASCVNQAVIMALDLKGAFDNITHQTVLSNLNDLNCGVRIFNYVRSFLEDRTATIGIGDIRTDTHKAPNKGTPQGSVISPMLFNVAMHKLPGTLNKIPNIRHAIYADDITIWTTTGSDGEKQEALQTAATAVQKYASQCGLQCSVEKSELLQILKRTPGKTFVPPTPMTINIDGKPIPTVKTLKVLGLRLQQDNGCGTALNHLMKQIEQTLRMINRVTNRRHGMKEGDILKVVNALIISRVAYSAPFLCLTATNIKTLNTALRKAIKMALGLPQWTSTQKLNELGISNTVEEILEAHRIGQFERLKTSHTGRETLKRLGYRVDDTMHATTHEIPDCISRALKVAPIPKNMNPTLHYGRRLDRCRNIERIYGNSSYTWYTDAAITSTGGIAAICAHNPIQQRTITASVRTSSPIEAEEAAIALAIISGQQDSRMNIVSDSQNACRQWARGRIGKTAHRLAIGYKSNNPIKIIWAPGHETLEGNQQAHAWARASLPRADSPQAEFPVPVMPTYSEILSYYKATRIKFPHPHPKLQRQDQTALRSIQTNTFPHLSRLHKLYPTQYPKLCPKCNQVATLYHTAAGCHKIHKHPLTEEQWSEALSSADYDEQCRTIARAATGALETGALD</sequence>
<dbReference type="InterPro" id="IPR043128">
    <property type="entry name" value="Rev_trsase/Diguanyl_cyclase"/>
</dbReference>
<dbReference type="Pfam" id="PF00078">
    <property type="entry name" value="RVT_1"/>
    <property type="match status" value="1"/>
</dbReference>
<evidence type="ECO:0000259" key="1">
    <source>
        <dbReference type="PROSITE" id="PS50878"/>
    </source>
</evidence>
<dbReference type="Gene3D" id="3.30.420.10">
    <property type="entry name" value="Ribonuclease H-like superfamily/Ribonuclease H"/>
    <property type="match status" value="1"/>
</dbReference>
<dbReference type="Pfam" id="PF00075">
    <property type="entry name" value="RNase_H"/>
    <property type="match status" value="1"/>
</dbReference>
<dbReference type="OrthoDB" id="6491850at2759"/>
<dbReference type="Proteomes" id="UP000821853">
    <property type="component" value="Chromosome 9"/>
</dbReference>
<dbReference type="Gene3D" id="3.30.70.270">
    <property type="match status" value="1"/>
</dbReference>
<dbReference type="PROSITE" id="PS50878">
    <property type="entry name" value="RT_POL"/>
    <property type="match status" value="1"/>
</dbReference>
<dbReference type="OMA" id="PMTINID"/>
<reference evidence="3 4" key="1">
    <citation type="journal article" date="2020" name="Cell">
        <title>Large-Scale Comparative Analyses of Tick Genomes Elucidate Their Genetic Diversity and Vector Capacities.</title>
        <authorList>
            <consortium name="Tick Genome and Microbiome Consortium (TIGMIC)"/>
            <person name="Jia N."/>
            <person name="Wang J."/>
            <person name="Shi W."/>
            <person name="Du L."/>
            <person name="Sun Y."/>
            <person name="Zhan W."/>
            <person name="Jiang J.F."/>
            <person name="Wang Q."/>
            <person name="Zhang B."/>
            <person name="Ji P."/>
            <person name="Bell-Sakyi L."/>
            <person name="Cui X.M."/>
            <person name="Yuan T.T."/>
            <person name="Jiang B.G."/>
            <person name="Yang W.F."/>
            <person name="Lam T.T."/>
            <person name="Chang Q.C."/>
            <person name="Ding S.J."/>
            <person name="Wang X.J."/>
            <person name="Zhu J.G."/>
            <person name="Ruan X.D."/>
            <person name="Zhao L."/>
            <person name="Wei J.T."/>
            <person name="Ye R.Z."/>
            <person name="Que T.C."/>
            <person name="Du C.H."/>
            <person name="Zhou Y.H."/>
            <person name="Cheng J.X."/>
            <person name="Dai P.F."/>
            <person name="Guo W.B."/>
            <person name="Han X.H."/>
            <person name="Huang E.J."/>
            <person name="Li L.F."/>
            <person name="Wei W."/>
            <person name="Gao Y.C."/>
            <person name="Liu J.Z."/>
            <person name="Shao H.Z."/>
            <person name="Wang X."/>
            <person name="Wang C.C."/>
            <person name="Yang T.C."/>
            <person name="Huo Q.B."/>
            <person name="Li W."/>
            <person name="Chen H.Y."/>
            <person name="Chen S.E."/>
            <person name="Zhou L.G."/>
            <person name="Ni X.B."/>
            <person name="Tian J.H."/>
            <person name="Sheng Y."/>
            <person name="Liu T."/>
            <person name="Pan Y.S."/>
            <person name="Xia L.Y."/>
            <person name="Li J."/>
            <person name="Zhao F."/>
            <person name="Cao W.C."/>
        </authorList>
    </citation>
    <scope>NUCLEOTIDE SEQUENCE [LARGE SCALE GENOMIC DNA]</scope>
    <source>
        <strain evidence="3">HaeL-2018</strain>
    </source>
</reference>
<gene>
    <name evidence="3" type="ORF">HPB48_022484</name>
</gene>
<proteinExistence type="predicted"/>
<dbReference type="SUPFAM" id="SSF56672">
    <property type="entry name" value="DNA/RNA polymerases"/>
    <property type="match status" value="1"/>
</dbReference>
<feature type="domain" description="RNase H type-1" evidence="2">
    <location>
        <begin position="662"/>
        <end position="785"/>
    </location>
</feature>
<dbReference type="InterPro" id="IPR012337">
    <property type="entry name" value="RNaseH-like_sf"/>
</dbReference>
<dbReference type="GO" id="GO:0003676">
    <property type="term" value="F:nucleic acid binding"/>
    <property type="evidence" value="ECO:0007669"/>
    <property type="project" value="InterPro"/>
</dbReference>
<dbReference type="InterPro" id="IPR043502">
    <property type="entry name" value="DNA/RNA_pol_sf"/>
</dbReference>
<dbReference type="PROSITE" id="PS50879">
    <property type="entry name" value="RNASE_H_1"/>
    <property type="match status" value="1"/>
</dbReference>
<dbReference type="SUPFAM" id="SSF53098">
    <property type="entry name" value="Ribonuclease H-like"/>
    <property type="match status" value="1"/>
</dbReference>
<evidence type="ECO:0000259" key="2">
    <source>
        <dbReference type="PROSITE" id="PS50879"/>
    </source>
</evidence>
<dbReference type="AlphaFoldDB" id="A0A9J6H4U7"/>
<comment type="caution">
    <text evidence="3">The sequence shown here is derived from an EMBL/GenBank/DDBJ whole genome shotgun (WGS) entry which is preliminary data.</text>
</comment>
<protein>
    <recommendedName>
        <fullName evidence="5">Tick transposon</fullName>
    </recommendedName>
</protein>
<dbReference type="PANTHER" id="PTHR19446">
    <property type="entry name" value="REVERSE TRANSCRIPTASES"/>
    <property type="match status" value="1"/>
</dbReference>
<feature type="domain" description="Reverse transcriptase" evidence="1">
    <location>
        <begin position="203"/>
        <end position="481"/>
    </location>
</feature>
<evidence type="ECO:0000313" key="3">
    <source>
        <dbReference type="EMBL" id="KAH9382089.1"/>
    </source>
</evidence>
<name>A0A9J6H4U7_HAELO</name>
<keyword evidence="4" id="KW-1185">Reference proteome</keyword>
<evidence type="ECO:0008006" key="5">
    <source>
        <dbReference type="Google" id="ProtNLM"/>
    </source>
</evidence>
<dbReference type="GO" id="GO:0004523">
    <property type="term" value="F:RNA-DNA hybrid ribonuclease activity"/>
    <property type="evidence" value="ECO:0007669"/>
    <property type="project" value="InterPro"/>
</dbReference>
<dbReference type="VEuPathDB" id="VectorBase:HLOH_061908"/>
<dbReference type="GO" id="GO:0042575">
    <property type="term" value="C:DNA polymerase complex"/>
    <property type="evidence" value="ECO:0007669"/>
    <property type="project" value="UniProtKB-ARBA"/>
</dbReference>
<dbReference type="InterPro" id="IPR002156">
    <property type="entry name" value="RNaseH_domain"/>
</dbReference>
<evidence type="ECO:0000313" key="4">
    <source>
        <dbReference type="Proteomes" id="UP000821853"/>
    </source>
</evidence>
<dbReference type="GO" id="GO:0071897">
    <property type="term" value="P:DNA biosynthetic process"/>
    <property type="evidence" value="ECO:0007669"/>
    <property type="project" value="UniProtKB-ARBA"/>
</dbReference>
<accession>A0A9J6H4U7</accession>
<dbReference type="EMBL" id="JABSTR010000011">
    <property type="protein sequence ID" value="KAH9382089.1"/>
    <property type="molecule type" value="Genomic_DNA"/>
</dbReference>
<dbReference type="InterPro" id="IPR036397">
    <property type="entry name" value="RNaseH_sf"/>
</dbReference>
<organism evidence="3 4">
    <name type="scientific">Haemaphysalis longicornis</name>
    <name type="common">Bush tick</name>
    <dbReference type="NCBI Taxonomy" id="44386"/>
    <lineage>
        <taxon>Eukaryota</taxon>
        <taxon>Metazoa</taxon>
        <taxon>Ecdysozoa</taxon>
        <taxon>Arthropoda</taxon>
        <taxon>Chelicerata</taxon>
        <taxon>Arachnida</taxon>
        <taxon>Acari</taxon>
        <taxon>Parasitiformes</taxon>
        <taxon>Ixodida</taxon>
        <taxon>Ixodoidea</taxon>
        <taxon>Ixodidae</taxon>
        <taxon>Haemaphysalinae</taxon>
        <taxon>Haemaphysalis</taxon>
    </lineage>
</organism>